<comment type="caution">
    <text evidence="1">The sequence shown here is derived from an EMBL/GenBank/DDBJ whole genome shotgun (WGS) entry which is preliminary data.</text>
</comment>
<sequence length="286" mass="32894">MPSKYKKGSVDEDRPDLCAYLCVRLCLRFNHVRMASQVHQCRESRIDGMRKSELRRQTCSLLARPVGKYMYFGYHRHRHADTFLHLTLSSIPLINSSQKYEEKKKPSLETTRSFRSWFQTTCTLRRRASRRRWAYVARGKRMMRGSLPNVDATLHYYYYYFFPFPFLPISHASTFLPPLHNARMGQVKKDDDTGRVSVLVDGPPMCCKFRGKLARLPVSGRGLSSLSLCTGFLQSICEDIWIHAHVISDNPWTLMTAPELSSSCTPLSPPPPPPPLTLVSPLNIIR</sequence>
<accession>A0A545UVG0</accession>
<evidence type="ECO:0000313" key="1">
    <source>
        <dbReference type="EMBL" id="TQV93454.1"/>
    </source>
</evidence>
<evidence type="ECO:0000313" key="2">
    <source>
        <dbReference type="Proteomes" id="UP000315783"/>
    </source>
</evidence>
<dbReference type="EMBL" id="SPUK01000012">
    <property type="protein sequence ID" value="TQV93454.1"/>
    <property type="molecule type" value="Genomic_DNA"/>
</dbReference>
<gene>
    <name evidence="1" type="ORF">IF1G_08032</name>
</gene>
<reference evidence="1 2" key="1">
    <citation type="journal article" date="2019" name="Appl. Microbiol. Biotechnol.">
        <title>Genome sequence of Isaria javanica and comparative genome analysis insights into family S53 peptidase evolution in fungal entomopathogens.</title>
        <authorList>
            <person name="Lin R."/>
            <person name="Zhang X."/>
            <person name="Xin B."/>
            <person name="Zou M."/>
            <person name="Gao Y."/>
            <person name="Qin F."/>
            <person name="Hu Q."/>
            <person name="Xie B."/>
            <person name="Cheng X."/>
        </authorList>
    </citation>
    <scope>NUCLEOTIDE SEQUENCE [LARGE SCALE GENOMIC DNA]</scope>
    <source>
        <strain evidence="1 2">IJ1G</strain>
    </source>
</reference>
<name>A0A545UVG0_9HYPO</name>
<dbReference type="Proteomes" id="UP000315783">
    <property type="component" value="Unassembled WGS sequence"/>
</dbReference>
<proteinExistence type="predicted"/>
<organism evidence="1 2">
    <name type="scientific">Cordyceps javanica</name>
    <dbReference type="NCBI Taxonomy" id="43265"/>
    <lineage>
        <taxon>Eukaryota</taxon>
        <taxon>Fungi</taxon>
        <taxon>Dikarya</taxon>
        <taxon>Ascomycota</taxon>
        <taxon>Pezizomycotina</taxon>
        <taxon>Sordariomycetes</taxon>
        <taxon>Hypocreomycetidae</taxon>
        <taxon>Hypocreales</taxon>
        <taxon>Cordycipitaceae</taxon>
        <taxon>Cordyceps</taxon>
    </lineage>
</organism>
<dbReference type="AlphaFoldDB" id="A0A545UVG0"/>
<keyword evidence="2" id="KW-1185">Reference proteome</keyword>
<protein>
    <submittedName>
        <fullName evidence="1">Uncharacterized protein</fullName>
    </submittedName>
</protein>